<dbReference type="Pfam" id="PF17468">
    <property type="entry name" value="GP52"/>
    <property type="match status" value="1"/>
</dbReference>
<organism evidence="1 2">
    <name type="scientific">Mycobacterium phage SWU2</name>
    <dbReference type="NCBI Taxonomy" id="2077150"/>
    <lineage>
        <taxon>Viruses</taxon>
        <taxon>Duplodnaviria</taxon>
        <taxon>Heunggongvirae</taxon>
        <taxon>Uroviricota</taxon>
        <taxon>Caudoviricetes</taxon>
        <taxon>Timshelvirus</taxon>
        <taxon>Timshelvirus SWU2</taxon>
    </lineage>
</organism>
<dbReference type="InterPro" id="IPR057899">
    <property type="entry name" value="Gp53"/>
</dbReference>
<dbReference type="Proteomes" id="UP000240744">
    <property type="component" value="Segment"/>
</dbReference>
<protein>
    <recommendedName>
        <fullName evidence="3">Helix-turn-helix DNA binding domain protein</fullName>
    </recommendedName>
</protein>
<gene>
    <name evidence="1" type="ORF">JX_gp49</name>
</gene>
<dbReference type="InterPro" id="IPR035344">
    <property type="entry name" value="Gp52"/>
</dbReference>
<dbReference type="EMBL" id="MG793454">
    <property type="protein sequence ID" value="AUV62008.1"/>
    <property type="molecule type" value="Genomic_DNA"/>
</dbReference>
<dbReference type="Pfam" id="PF25684">
    <property type="entry name" value="Mycobacteriophage_Gp53"/>
    <property type="match status" value="1"/>
</dbReference>
<evidence type="ECO:0008006" key="3">
    <source>
        <dbReference type="Google" id="ProtNLM"/>
    </source>
</evidence>
<proteinExistence type="predicted"/>
<keyword evidence="2" id="KW-1185">Reference proteome</keyword>
<name>A0A2K9VI97_9CAUD</name>
<sequence>MIPYEEVREVATTALIAWGSDVVMADDLVQEIFVWYLRWPPGQQILEEVDPPVRRAMLNKAAVQILVKETLDADERWGRNLYSADSVKDHLKGRSTNKFLRKLMPQALAHLQRQNPRQHDALVSRYTDGLVPVRGSAEEGRLKRAVVSLTRHVNSLLIEGKDRDDAAVSAMSRQGKGGKSDPTAEAAIALIEKGDEPIELANEEDIVTGTTTYRTELANVFDDWMVRPVLDGSQESRARLSVLDGGMLGDRSEMYQAEVFPDLYPNEKPMLIENWSQEDRELYCGGEWTPGYLRLVKGGV</sequence>
<evidence type="ECO:0000313" key="1">
    <source>
        <dbReference type="EMBL" id="AUV62008.1"/>
    </source>
</evidence>
<accession>A0A2K9VI97</accession>
<evidence type="ECO:0000313" key="2">
    <source>
        <dbReference type="Proteomes" id="UP000240744"/>
    </source>
</evidence>
<reference evidence="1" key="1">
    <citation type="submission" date="2018-04" db="EMBL/GenBank/DDBJ databases">
        <title>Biology of a Novel Mycobacteriophage, SWU2, Isolated from Chinese Soil.</title>
        <authorList>
            <person name="Li C."/>
            <person name="Gu Y."/>
        </authorList>
    </citation>
    <scope>NUCLEOTIDE SEQUENCE</scope>
</reference>